<evidence type="ECO:0000313" key="2">
    <source>
        <dbReference type="EMBL" id="PAE90462.1"/>
    </source>
</evidence>
<accession>A0A268P3Z3</accession>
<reference evidence="2 3" key="1">
    <citation type="submission" date="2017-07" db="EMBL/GenBank/DDBJ databases">
        <title>Isolation and whole genome analysis of endospore-forming bacteria from heroin.</title>
        <authorList>
            <person name="Kalinowski J."/>
            <person name="Ahrens B."/>
            <person name="Al-Dilaimi A."/>
            <person name="Winkler A."/>
            <person name="Wibberg D."/>
            <person name="Schleenbecker U."/>
            <person name="Ruckert C."/>
            <person name="Wolfel R."/>
            <person name="Grass G."/>
        </authorList>
    </citation>
    <scope>NUCLEOTIDE SEQUENCE [LARGE SCALE GENOMIC DNA]</scope>
    <source>
        <strain evidence="2 3">7539</strain>
    </source>
</reference>
<dbReference type="GO" id="GO:0015628">
    <property type="term" value="P:protein secretion by the type II secretion system"/>
    <property type="evidence" value="ECO:0007669"/>
    <property type="project" value="TreeGrafter"/>
</dbReference>
<dbReference type="Proteomes" id="UP000216207">
    <property type="component" value="Unassembled WGS sequence"/>
</dbReference>
<dbReference type="NCBIfam" id="TIGR00426">
    <property type="entry name" value="competence protein ComEA helix-hairpin-helix repeat region"/>
    <property type="match status" value="1"/>
</dbReference>
<dbReference type="PANTHER" id="PTHR21180">
    <property type="entry name" value="ENDONUCLEASE/EXONUCLEASE/PHOSPHATASE FAMILY DOMAIN-CONTAINING PROTEIN 1"/>
    <property type="match status" value="1"/>
</dbReference>
<evidence type="ECO:0000313" key="3">
    <source>
        <dbReference type="Proteomes" id="UP000216207"/>
    </source>
</evidence>
<gene>
    <name evidence="2" type="ORF">CHH72_00810</name>
</gene>
<dbReference type="InterPro" id="IPR004509">
    <property type="entry name" value="Competence_ComEA_HhH"/>
</dbReference>
<proteinExistence type="predicted"/>
<dbReference type="SMART" id="SM00278">
    <property type="entry name" value="HhH1"/>
    <property type="match status" value="2"/>
</dbReference>
<dbReference type="AlphaFoldDB" id="A0A268P3Z3"/>
<protein>
    <recommendedName>
        <fullName evidence="1">Helix-hairpin-helix DNA-binding motif class 1 domain-containing protein</fullName>
    </recommendedName>
</protein>
<dbReference type="SUPFAM" id="SSF47781">
    <property type="entry name" value="RuvA domain 2-like"/>
    <property type="match status" value="1"/>
</dbReference>
<dbReference type="Pfam" id="PF10531">
    <property type="entry name" value="SLBB"/>
    <property type="match status" value="1"/>
</dbReference>
<feature type="domain" description="Helix-hairpin-helix DNA-binding motif class 1" evidence="1">
    <location>
        <begin position="151"/>
        <end position="170"/>
    </location>
</feature>
<dbReference type="PANTHER" id="PTHR21180:SF32">
    <property type="entry name" value="ENDONUCLEASE_EXONUCLEASE_PHOSPHATASE FAMILY DOMAIN-CONTAINING PROTEIN 1"/>
    <property type="match status" value="1"/>
</dbReference>
<dbReference type="InterPro" id="IPR051675">
    <property type="entry name" value="Endo/Exo/Phosphatase_dom_1"/>
</dbReference>
<dbReference type="InterPro" id="IPR003583">
    <property type="entry name" value="Hlx-hairpin-Hlx_DNA-bd_motif"/>
</dbReference>
<dbReference type="GO" id="GO:0003677">
    <property type="term" value="F:DNA binding"/>
    <property type="evidence" value="ECO:0007669"/>
    <property type="project" value="InterPro"/>
</dbReference>
<sequence>MKTFPIKKYALYGGGVTICTLIVVILVFVDFQGENDTVNEIPPWLEESEETELEEEAGDGVLVVDVKGMVASPGVYELEVGSRLFEAIEKAGGFTDSANREAVNLALRLEDEMVVYVPKEGEDEGAGPVLAVEMNETDHEDTININEATEADLLTLQGIGPSKAAAIIGYREENGSFATVEELMNVSGIGEKTFEALEPLIRVK</sequence>
<dbReference type="InterPro" id="IPR019554">
    <property type="entry name" value="Soluble_ligand-bd"/>
</dbReference>
<feature type="domain" description="Helix-hairpin-helix DNA-binding motif class 1" evidence="1">
    <location>
        <begin position="181"/>
        <end position="200"/>
    </location>
</feature>
<organism evidence="2 3">
    <name type="scientific">Shouchella clausii</name>
    <name type="common">Alkalihalobacillus clausii</name>
    <dbReference type="NCBI Taxonomy" id="79880"/>
    <lineage>
        <taxon>Bacteria</taxon>
        <taxon>Bacillati</taxon>
        <taxon>Bacillota</taxon>
        <taxon>Bacilli</taxon>
        <taxon>Bacillales</taxon>
        <taxon>Bacillaceae</taxon>
        <taxon>Shouchella</taxon>
    </lineage>
</organism>
<dbReference type="RefSeq" id="WP_035203928.1">
    <property type="nucleotide sequence ID" value="NZ_BOQS01000005.1"/>
</dbReference>
<dbReference type="Pfam" id="PF12836">
    <property type="entry name" value="HHH_3"/>
    <property type="match status" value="1"/>
</dbReference>
<dbReference type="Gene3D" id="1.10.150.280">
    <property type="entry name" value="AF1531-like domain"/>
    <property type="match status" value="1"/>
</dbReference>
<dbReference type="EMBL" id="NPCC01000004">
    <property type="protein sequence ID" value="PAE90462.1"/>
    <property type="molecule type" value="Genomic_DNA"/>
</dbReference>
<evidence type="ECO:0000259" key="1">
    <source>
        <dbReference type="SMART" id="SM00278"/>
    </source>
</evidence>
<name>A0A268P3Z3_SHOCL</name>
<dbReference type="InterPro" id="IPR010994">
    <property type="entry name" value="RuvA_2-like"/>
</dbReference>
<dbReference type="GO" id="GO:0015627">
    <property type="term" value="C:type II protein secretion system complex"/>
    <property type="evidence" value="ECO:0007669"/>
    <property type="project" value="TreeGrafter"/>
</dbReference>
<dbReference type="GO" id="GO:0006281">
    <property type="term" value="P:DNA repair"/>
    <property type="evidence" value="ECO:0007669"/>
    <property type="project" value="InterPro"/>
</dbReference>
<comment type="caution">
    <text evidence="2">The sequence shown here is derived from an EMBL/GenBank/DDBJ whole genome shotgun (WGS) entry which is preliminary data.</text>
</comment>